<name>M4RF63_9ALTE</name>
<dbReference type="RefSeq" id="WP_015430234.1">
    <property type="nucleotide sequence ID" value="NC_020514.1"/>
</dbReference>
<dbReference type="KEGG" id="gps:C427_0076"/>
<keyword evidence="1" id="KW-0812">Transmembrane</keyword>
<dbReference type="AlphaFoldDB" id="M4RF63"/>
<reference evidence="2 3" key="1">
    <citation type="journal article" date="2013" name="Genome Announc.">
        <title>Complete Genome Sequence of Glaciecola psychrophila Strain 170T.</title>
        <authorList>
            <person name="Yin J."/>
            <person name="Chen J."/>
            <person name="Liu G."/>
            <person name="Yu Y."/>
            <person name="Song L."/>
            <person name="Wang X."/>
            <person name="Qu X."/>
        </authorList>
    </citation>
    <scope>NUCLEOTIDE SEQUENCE [LARGE SCALE GENOMIC DNA]</scope>
    <source>
        <strain evidence="2 3">170</strain>
    </source>
</reference>
<evidence type="ECO:0000313" key="3">
    <source>
        <dbReference type="Proteomes" id="UP000011864"/>
    </source>
</evidence>
<protein>
    <submittedName>
        <fullName evidence="2">Uncharacterized protein</fullName>
    </submittedName>
</protein>
<dbReference type="Proteomes" id="UP000011864">
    <property type="component" value="Chromosome"/>
</dbReference>
<keyword evidence="1" id="KW-0472">Membrane</keyword>
<dbReference type="PATRIC" id="fig|1129794.4.peg.72"/>
<sequence length="153" mass="18110">MLARLDIYDRDRKHRDRKHRDGQNIETLSQGLVPGYFGFMDQATAGVTWRFAENIQVQVEYHKVKGTSRLAPIFTPNIIINNNKYWDLWAMQLMYWFKLMRKFVSLPTKIMSILMAFLLFASVSLTYLWVKKIIKTILFNSKHYSIKINSNLS</sequence>
<proteinExistence type="predicted"/>
<dbReference type="STRING" id="1129794.C427_0076"/>
<accession>M4RF63</accession>
<feature type="transmembrane region" description="Helical" evidence="1">
    <location>
        <begin position="110"/>
        <end position="130"/>
    </location>
</feature>
<evidence type="ECO:0000313" key="2">
    <source>
        <dbReference type="EMBL" id="AGH42186.1"/>
    </source>
</evidence>
<keyword evidence="1" id="KW-1133">Transmembrane helix</keyword>
<evidence type="ECO:0000256" key="1">
    <source>
        <dbReference type="SAM" id="Phobius"/>
    </source>
</evidence>
<gene>
    <name evidence="2" type="ORF">C427_0076</name>
</gene>
<keyword evidence="3" id="KW-1185">Reference proteome</keyword>
<dbReference type="HOGENOM" id="CLU_1711494_0_0_6"/>
<dbReference type="EMBL" id="CP003837">
    <property type="protein sequence ID" value="AGH42186.1"/>
    <property type="molecule type" value="Genomic_DNA"/>
</dbReference>
<organism evidence="2 3">
    <name type="scientific">Paraglaciecola psychrophila 170</name>
    <dbReference type="NCBI Taxonomy" id="1129794"/>
    <lineage>
        <taxon>Bacteria</taxon>
        <taxon>Pseudomonadati</taxon>
        <taxon>Pseudomonadota</taxon>
        <taxon>Gammaproteobacteria</taxon>
        <taxon>Alteromonadales</taxon>
        <taxon>Alteromonadaceae</taxon>
        <taxon>Paraglaciecola</taxon>
    </lineage>
</organism>